<dbReference type="KEGG" id="afi:Acife_2355"/>
<sequence length="298" mass="33186">MIILVTGSNGFSGTHFCRRFVSVGLNNGTATIDLRDAKRLRERIATVRPDAVVHLAAQSSVKMSVQDPVESMKINFSGTLNLLQALDANNFNGVLLYVGSGEIYGNVDINDLPIQEKQELRPRTPYAVSKVAAEALCYQWSQTGKYRVIMARPFNHIGAGQKAIFAVSDFARQINEMILGRRLPVLMTGDLDVVRDFSDVRDVVRAYYLLLQKGVNGEVYNICSGRGRSLRSIVEGLLQIAEVQADLHTNIARLRPTEQKVLIGNPSAIYAAVGWRNEIIFEDTLLSIMNFWKNELDI</sequence>
<dbReference type="InterPro" id="IPR036291">
    <property type="entry name" value="NAD(P)-bd_dom_sf"/>
</dbReference>
<dbReference type="Gene3D" id="3.90.25.10">
    <property type="entry name" value="UDP-galactose 4-epimerase, domain 1"/>
    <property type="match status" value="1"/>
</dbReference>
<dbReference type="Pfam" id="PF01370">
    <property type="entry name" value="Epimerase"/>
    <property type="match status" value="1"/>
</dbReference>
<comment type="pathway">
    <text evidence="1">Bacterial outer membrane biogenesis; LPS O-antigen biosynthesis.</text>
</comment>
<dbReference type="InterPro" id="IPR001509">
    <property type="entry name" value="Epimerase_deHydtase"/>
</dbReference>
<evidence type="ECO:0000313" key="5">
    <source>
        <dbReference type="Proteomes" id="UP000009220"/>
    </source>
</evidence>
<dbReference type="PANTHER" id="PTHR43000">
    <property type="entry name" value="DTDP-D-GLUCOSE 4,6-DEHYDRATASE-RELATED"/>
    <property type="match status" value="1"/>
</dbReference>
<evidence type="ECO:0000313" key="4">
    <source>
        <dbReference type="EMBL" id="AEM48455.1"/>
    </source>
</evidence>
<evidence type="ECO:0000256" key="1">
    <source>
        <dbReference type="ARBA" id="ARBA00005125"/>
    </source>
</evidence>
<organism evidence="4 5">
    <name type="scientific">Acidithiobacillus ferrivorans SS3</name>
    <dbReference type="NCBI Taxonomy" id="743299"/>
    <lineage>
        <taxon>Bacteria</taxon>
        <taxon>Pseudomonadati</taxon>
        <taxon>Pseudomonadota</taxon>
        <taxon>Acidithiobacillia</taxon>
        <taxon>Acidithiobacillales</taxon>
        <taxon>Acidithiobacillaceae</taxon>
        <taxon>Acidithiobacillus</taxon>
    </lineage>
</organism>
<dbReference type="AlphaFoldDB" id="G0JP40"/>
<evidence type="ECO:0000259" key="3">
    <source>
        <dbReference type="Pfam" id="PF01370"/>
    </source>
</evidence>
<dbReference type="Proteomes" id="UP000009220">
    <property type="component" value="Chromosome"/>
</dbReference>
<reference evidence="4 5" key="1">
    <citation type="journal article" date="2011" name="J. Bacteriol.">
        <title>Draft genome of the psychrotolerant acidophile Acidithiobacillus ferrivorans SS3.</title>
        <authorList>
            <person name="Liljeqvist M."/>
            <person name="Valdes J."/>
            <person name="Holmes D.S."/>
            <person name="Dopson M."/>
        </authorList>
    </citation>
    <scope>NUCLEOTIDE SEQUENCE [LARGE SCALE GENOMIC DNA]</scope>
    <source>
        <strain evidence="4 5">SS3</strain>
    </source>
</reference>
<proteinExistence type="inferred from homology"/>
<dbReference type="STRING" id="743299.Acife_2355"/>
<dbReference type="HOGENOM" id="CLU_007383_1_7_6"/>
<comment type="similarity">
    <text evidence="2">Belongs to the NAD(P)-dependent epimerase/dehydratase family.</text>
</comment>
<dbReference type="RefSeq" id="WP_014029705.1">
    <property type="nucleotide sequence ID" value="NC_015942.1"/>
</dbReference>
<name>G0JP40_9PROT</name>
<accession>G0JP40</accession>
<dbReference type="EMBL" id="CP002985">
    <property type="protein sequence ID" value="AEM48455.1"/>
    <property type="molecule type" value="Genomic_DNA"/>
</dbReference>
<dbReference type="eggNOG" id="COG0451">
    <property type="taxonomic scope" value="Bacteria"/>
</dbReference>
<protein>
    <submittedName>
        <fullName evidence="4">NAD-dependent epimerase/dehydratase</fullName>
    </submittedName>
</protein>
<gene>
    <name evidence="4" type="ORF">Acife_2355</name>
</gene>
<evidence type="ECO:0000256" key="2">
    <source>
        <dbReference type="ARBA" id="ARBA00007637"/>
    </source>
</evidence>
<dbReference type="SUPFAM" id="SSF51735">
    <property type="entry name" value="NAD(P)-binding Rossmann-fold domains"/>
    <property type="match status" value="1"/>
</dbReference>
<feature type="domain" description="NAD-dependent epimerase/dehydratase" evidence="3">
    <location>
        <begin position="3"/>
        <end position="223"/>
    </location>
</feature>
<dbReference type="Gene3D" id="3.40.50.720">
    <property type="entry name" value="NAD(P)-binding Rossmann-like Domain"/>
    <property type="match status" value="1"/>
</dbReference>